<dbReference type="HOGENOM" id="CLU_043561_0_0_1"/>
<feature type="non-terminal residue" evidence="2">
    <location>
        <position position="1"/>
    </location>
</feature>
<organism evidence="2 3">
    <name type="scientific">Paxillus involutus ATCC 200175</name>
    <dbReference type="NCBI Taxonomy" id="664439"/>
    <lineage>
        <taxon>Eukaryota</taxon>
        <taxon>Fungi</taxon>
        <taxon>Dikarya</taxon>
        <taxon>Basidiomycota</taxon>
        <taxon>Agaricomycotina</taxon>
        <taxon>Agaricomycetes</taxon>
        <taxon>Agaricomycetidae</taxon>
        <taxon>Boletales</taxon>
        <taxon>Paxilineae</taxon>
        <taxon>Paxillaceae</taxon>
        <taxon>Paxillus</taxon>
    </lineage>
</organism>
<protein>
    <recommendedName>
        <fullName evidence="4">BTB domain-containing protein</fullName>
    </recommendedName>
</protein>
<keyword evidence="3" id="KW-1185">Reference proteome</keyword>
<dbReference type="EMBL" id="KN819824">
    <property type="protein sequence ID" value="KIJ07649.1"/>
    <property type="molecule type" value="Genomic_DNA"/>
</dbReference>
<dbReference type="Proteomes" id="UP000053647">
    <property type="component" value="Unassembled WGS sequence"/>
</dbReference>
<feature type="region of interest" description="Disordered" evidence="1">
    <location>
        <begin position="98"/>
        <end position="146"/>
    </location>
</feature>
<evidence type="ECO:0000313" key="2">
    <source>
        <dbReference type="EMBL" id="KIJ07649.1"/>
    </source>
</evidence>
<evidence type="ECO:0000313" key="3">
    <source>
        <dbReference type="Proteomes" id="UP000053647"/>
    </source>
</evidence>
<feature type="compositionally biased region" description="Polar residues" evidence="1">
    <location>
        <begin position="160"/>
        <end position="169"/>
    </location>
</feature>
<gene>
    <name evidence="2" type="ORF">PAXINDRAFT_158360</name>
</gene>
<proteinExistence type="predicted"/>
<evidence type="ECO:0008006" key="4">
    <source>
        <dbReference type="Google" id="ProtNLM"/>
    </source>
</evidence>
<reference evidence="3" key="2">
    <citation type="submission" date="2015-01" db="EMBL/GenBank/DDBJ databases">
        <title>Evolutionary Origins and Diversification of the Mycorrhizal Mutualists.</title>
        <authorList>
            <consortium name="DOE Joint Genome Institute"/>
            <consortium name="Mycorrhizal Genomics Consortium"/>
            <person name="Kohler A."/>
            <person name="Kuo A."/>
            <person name="Nagy L.G."/>
            <person name="Floudas D."/>
            <person name="Copeland A."/>
            <person name="Barry K.W."/>
            <person name="Cichocki N."/>
            <person name="Veneault-Fourrey C."/>
            <person name="LaButti K."/>
            <person name="Lindquist E.A."/>
            <person name="Lipzen A."/>
            <person name="Lundell T."/>
            <person name="Morin E."/>
            <person name="Murat C."/>
            <person name="Riley R."/>
            <person name="Ohm R."/>
            <person name="Sun H."/>
            <person name="Tunlid A."/>
            <person name="Henrissat B."/>
            <person name="Grigoriev I.V."/>
            <person name="Hibbett D.S."/>
            <person name="Martin F."/>
        </authorList>
    </citation>
    <scope>NUCLEOTIDE SEQUENCE [LARGE SCALE GENOMIC DNA]</scope>
    <source>
        <strain evidence="3">ATCC 200175</strain>
    </source>
</reference>
<reference evidence="2 3" key="1">
    <citation type="submission" date="2014-06" db="EMBL/GenBank/DDBJ databases">
        <authorList>
            <consortium name="DOE Joint Genome Institute"/>
            <person name="Kuo A."/>
            <person name="Kohler A."/>
            <person name="Nagy L.G."/>
            <person name="Floudas D."/>
            <person name="Copeland A."/>
            <person name="Barry K.W."/>
            <person name="Cichocki N."/>
            <person name="Veneault-Fourrey C."/>
            <person name="LaButti K."/>
            <person name="Lindquist E.A."/>
            <person name="Lipzen A."/>
            <person name="Lundell T."/>
            <person name="Morin E."/>
            <person name="Murat C."/>
            <person name="Sun H."/>
            <person name="Tunlid A."/>
            <person name="Henrissat B."/>
            <person name="Grigoriev I.V."/>
            <person name="Hibbett D.S."/>
            <person name="Martin F."/>
            <person name="Nordberg H.P."/>
            <person name="Cantor M.N."/>
            <person name="Hua S.X."/>
        </authorList>
    </citation>
    <scope>NUCLEOTIDE SEQUENCE [LARGE SCALE GENOMIC DNA]</scope>
    <source>
        <strain evidence="2 3">ATCC 200175</strain>
    </source>
</reference>
<accession>A0A0C9SNB8</accession>
<dbReference type="AlphaFoldDB" id="A0A0C9SNB8"/>
<dbReference type="OrthoDB" id="6359816at2759"/>
<sequence>MSDASKQERIEELIRKSLLGEELINTQFHLFSARSRSSGRVAKPRVLCANNVLLTKSSEYFLDYNDEVLSSVQTNDYGYESDSDLDDEEPPVQVVADAETVKRRSATPHTSNPQIDLTLIRDDELSDDDSESATSEMFVSDPDEDIGSDEALLANKENSETGTETTMVSSHPPPESASRLRSLGSRHILVKDTAFQTWYTLINYLYTGKVTLLPPRSLKIPMQPQRSSTGTKDEPECSAKSMYRLACKVSARSNIPESDADAKNMRKVGLDDLRDEAFASIRSNITENNVLQELSSSLVSRYPPLLEMLLDT</sequence>
<name>A0A0C9SNB8_PAXIN</name>
<evidence type="ECO:0000256" key="1">
    <source>
        <dbReference type="SAM" id="MobiDB-lite"/>
    </source>
</evidence>
<feature type="region of interest" description="Disordered" evidence="1">
    <location>
        <begin position="158"/>
        <end position="179"/>
    </location>
</feature>